<dbReference type="SMART" id="SM00388">
    <property type="entry name" value="HisKA"/>
    <property type="match status" value="1"/>
</dbReference>
<dbReference type="EMBL" id="JANKHG010000017">
    <property type="protein sequence ID" value="MCR2746712.1"/>
    <property type="molecule type" value="Genomic_DNA"/>
</dbReference>
<keyword evidence="3" id="KW-0597">Phosphoprotein</keyword>
<dbReference type="PROSITE" id="PS50113">
    <property type="entry name" value="PAC"/>
    <property type="match status" value="1"/>
</dbReference>
<dbReference type="CDD" id="cd00130">
    <property type="entry name" value="PAS"/>
    <property type="match status" value="1"/>
</dbReference>
<dbReference type="InterPro" id="IPR000014">
    <property type="entry name" value="PAS"/>
</dbReference>
<dbReference type="PROSITE" id="PS50109">
    <property type="entry name" value="HIS_KIN"/>
    <property type="match status" value="1"/>
</dbReference>
<keyword evidence="6" id="KW-0418">Kinase</keyword>
<feature type="transmembrane region" description="Helical" evidence="9">
    <location>
        <begin position="12"/>
        <end position="35"/>
    </location>
</feature>
<dbReference type="InterPro" id="IPR000700">
    <property type="entry name" value="PAS-assoc_C"/>
</dbReference>
<dbReference type="SUPFAM" id="SSF55785">
    <property type="entry name" value="PYP-like sensor domain (PAS domain)"/>
    <property type="match status" value="1"/>
</dbReference>
<evidence type="ECO:0000256" key="7">
    <source>
        <dbReference type="ARBA" id="ARBA00022840"/>
    </source>
</evidence>
<dbReference type="EC" id="2.7.13.3" evidence="2"/>
<dbReference type="InterPro" id="IPR005467">
    <property type="entry name" value="His_kinase_dom"/>
</dbReference>
<keyword evidence="9" id="KW-1133">Transmembrane helix</keyword>
<comment type="caution">
    <text evidence="13">The sequence shown here is derived from an EMBL/GenBank/DDBJ whole genome shotgun (WGS) entry which is preliminary data.</text>
</comment>
<feature type="domain" description="PAC" evidence="12">
    <location>
        <begin position="370"/>
        <end position="422"/>
    </location>
</feature>
<keyword evidence="14" id="KW-1185">Reference proteome</keyword>
<evidence type="ECO:0000256" key="6">
    <source>
        <dbReference type="ARBA" id="ARBA00022777"/>
    </source>
</evidence>
<protein>
    <recommendedName>
        <fullName evidence="2">histidine kinase</fullName>
        <ecNumber evidence="2">2.7.13.3</ecNumber>
    </recommendedName>
</protein>
<dbReference type="InterPro" id="IPR003594">
    <property type="entry name" value="HATPase_dom"/>
</dbReference>
<dbReference type="PRINTS" id="PR00344">
    <property type="entry name" value="BCTRLSENSOR"/>
</dbReference>
<dbReference type="InterPro" id="IPR003661">
    <property type="entry name" value="HisK_dim/P_dom"/>
</dbReference>
<feature type="transmembrane region" description="Helical" evidence="9">
    <location>
        <begin position="259"/>
        <end position="279"/>
    </location>
</feature>
<evidence type="ECO:0000256" key="2">
    <source>
        <dbReference type="ARBA" id="ARBA00012438"/>
    </source>
</evidence>
<dbReference type="CDD" id="cd00082">
    <property type="entry name" value="HisKA"/>
    <property type="match status" value="1"/>
</dbReference>
<feature type="domain" description="PAS" evidence="11">
    <location>
        <begin position="294"/>
        <end position="339"/>
    </location>
</feature>
<dbReference type="PROSITE" id="PS50112">
    <property type="entry name" value="PAS"/>
    <property type="match status" value="1"/>
</dbReference>
<keyword evidence="7" id="KW-0067">ATP-binding</keyword>
<dbReference type="SUPFAM" id="SSF47384">
    <property type="entry name" value="Homodimeric domain of signal transducing histidine kinase"/>
    <property type="match status" value="1"/>
</dbReference>
<keyword evidence="9" id="KW-0812">Transmembrane</keyword>
<evidence type="ECO:0000256" key="3">
    <source>
        <dbReference type="ARBA" id="ARBA00022553"/>
    </source>
</evidence>
<dbReference type="RefSeq" id="WP_257511932.1">
    <property type="nucleotide sequence ID" value="NZ_JANKHG010000017.1"/>
</dbReference>
<evidence type="ECO:0000256" key="9">
    <source>
        <dbReference type="SAM" id="Phobius"/>
    </source>
</evidence>
<dbReference type="SMART" id="SM00091">
    <property type="entry name" value="PAS"/>
    <property type="match status" value="1"/>
</dbReference>
<gene>
    <name evidence="13" type="ORF">NSP04_08620</name>
</gene>
<dbReference type="InterPro" id="IPR036890">
    <property type="entry name" value="HATPase_C_sf"/>
</dbReference>
<proteinExistence type="predicted"/>
<dbReference type="InterPro" id="IPR004358">
    <property type="entry name" value="Sig_transdc_His_kin-like_C"/>
</dbReference>
<feature type="domain" description="Histidine kinase" evidence="10">
    <location>
        <begin position="549"/>
        <end position="764"/>
    </location>
</feature>
<dbReference type="SUPFAM" id="SSF55874">
    <property type="entry name" value="ATPase domain of HSP90 chaperone/DNA topoisomerase II/histidine kinase"/>
    <property type="match status" value="1"/>
</dbReference>
<keyword evidence="8" id="KW-0902">Two-component regulatory system</keyword>
<dbReference type="Pfam" id="PF00512">
    <property type="entry name" value="HisKA"/>
    <property type="match status" value="1"/>
</dbReference>
<dbReference type="Gene3D" id="1.10.287.130">
    <property type="match status" value="1"/>
</dbReference>
<keyword evidence="4" id="KW-0808">Transferase</keyword>
<evidence type="ECO:0000313" key="14">
    <source>
        <dbReference type="Proteomes" id="UP001165267"/>
    </source>
</evidence>
<reference evidence="13" key="1">
    <citation type="submission" date="2022-07" db="EMBL/GenBank/DDBJ databases">
        <authorList>
            <person name="Xamxidin M."/>
        </authorList>
    </citation>
    <scope>NUCLEOTIDE SEQUENCE</scope>
    <source>
        <strain evidence="13">YS8-69</strain>
    </source>
</reference>
<dbReference type="InterPro" id="IPR035965">
    <property type="entry name" value="PAS-like_dom_sf"/>
</dbReference>
<dbReference type="InterPro" id="IPR013767">
    <property type="entry name" value="PAS_fold"/>
</dbReference>
<keyword evidence="5" id="KW-0547">Nucleotide-binding</keyword>
<evidence type="ECO:0000259" key="12">
    <source>
        <dbReference type="PROSITE" id="PS50113"/>
    </source>
</evidence>
<dbReference type="Pfam" id="PF02518">
    <property type="entry name" value="HATPase_c"/>
    <property type="match status" value="1"/>
</dbReference>
<evidence type="ECO:0000313" key="13">
    <source>
        <dbReference type="EMBL" id="MCR2746712.1"/>
    </source>
</evidence>
<dbReference type="Gene3D" id="3.30.450.20">
    <property type="entry name" value="PAS domain"/>
    <property type="match status" value="1"/>
</dbReference>
<dbReference type="InterPro" id="IPR001610">
    <property type="entry name" value="PAC"/>
</dbReference>
<keyword evidence="9" id="KW-0472">Membrane</keyword>
<dbReference type="SMART" id="SM00387">
    <property type="entry name" value="HATPase_c"/>
    <property type="match status" value="1"/>
</dbReference>
<dbReference type="Gene3D" id="3.30.565.10">
    <property type="entry name" value="Histidine kinase-like ATPase, C-terminal domain"/>
    <property type="match status" value="1"/>
</dbReference>
<evidence type="ECO:0000259" key="11">
    <source>
        <dbReference type="PROSITE" id="PS50112"/>
    </source>
</evidence>
<dbReference type="InterPro" id="IPR036097">
    <property type="entry name" value="HisK_dim/P_sf"/>
</dbReference>
<dbReference type="PANTHER" id="PTHR43065:SF10">
    <property type="entry name" value="PEROXIDE STRESS-ACTIVATED HISTIDINE KINASE MAK3"/>
    <property type="match status" value="1"/>
</dbReference>
<dbReference type="Pfam" id="PF00989">
    <property type="entry name" value="PAS"/>
    <property type="match status" value="1"/>
</dbReference>
<evidence type="ECO:0000256" key="1">
    <source>
        <dbReference type="ARBA" id="ARBA00000085"/>
    </source>
</evidence>
<evidence type="ECO:0000256" key="4">
    <source>
        <dbReference type="ARBA" id="ARBA00022679"/>
    </source>
</evidence>
<dbReference type="PANTHER" id="PTHR43065">
    <property type="entry name" value="SENSOR HISTIDINE KINASE"/>
    <property type="match status" value="1"/>
</dbReference>
<accession>A0ABT1XHH0</accession>
<sequence>MRLSDQPRTSPLVWATPLVGIILFLLAMGAFFYTLHSEDQNQTQLRVIRDVELARQTIRTRLLTSQERLNQIARAVEQNSADFDGFKSPAQALLNEFQEISSVMVIDNERRVTKLALPALRSSEVLHPLYQTIEDAESYWAFNTAKETRLAVFSRPFLGPSGKVFIEVHSPVFDKTEFQGTVAATIPMASLLNDAVPDSFVQLYLVSIVDGGGNPVASNVSRSIDNAKLSHEVPLDPPGHGLKLRAVLYKTNTELFSNMLAWTVFGLSLVIVWSFILLFRHAKLRSQAEKRLLAETKFRRAMEDSVITGMRAIDMHGRITYVNPAFCKMTGFKESELVGMVPPFPYWPDRSYEAQQTNLDLILSGNAPQKGIEVQVRRRDGSVFDARMSVSPLVDSDGQQSGWMTSMTDITEPRRIRDELAAAHRRFVRILEELDAAVCVQGPEAGTDEYIFVNRLHREWFGKATPPRMSKNRRNRTNLYEPFEWLNPVSQRWYEVRRRSISWVDGATVVMQVATDISSRKEAEDMSRQQQEKLQFTSRLITLGELASSLAHEINQPLAAISNYNMGSVTRLKAGKVSPEELLPVLEKVNVQAQRAGDVIRRIREFVKQQEPKRSPCPIGKIIEDAISFSRLEAKHQSARIEMDLPDALMSVVADPVLIEQVLMNLIKNGLEAMGHLPPDQKKVEIRVGQSAQFALVEVRDHGVGVPEEIRQRLFESFFTTKSDGMGMGLNICRTIIEYHQGQLWVEPAQSQGSVFKFTLPLAEDAVLAHMNPPVME</sequence>
<dbReference type="NCBIfam" id="TIGR00229">
    <property type="entry name" value="sensory_box"/>
    <property type="match status" value="1"/>
</dbReference>
<organism evidence="13 14">
    <name type="scientific">Limnobacter parvus</name>
    <dbReference type="NCBI Taxonomy" id="2939690"/>
    <lineage>
        <taxon>Bacteria</taxon>
        <taxon>Pseudomonadati</taxon>
        <taxon>Pseudomonadota</taxon>
        <taxon>Betaproteobacteria</taxon>
        <taxon>Burkholderiales</taxon>
        <taxon>Burkholderiaceae</taxon>
        <taxon>Limnobacter</taxon>
    </lineage>
</organism>
<evidence type="ECO:0000259" key="10">
    <source>
        <dbReference type="PROSITE" id="PS50109"/>
    </source>
</evidence>
<dbReference type="Proteomes" id="UP001165267">
    <property type="component" value="Unassembled WGS sequence"/>
</dbReference>
<dbReference type="SMART" id="SM00086">
    <property type="entry name" value="PAC"/>
    <property type="match status" value="1"/>
</dbReference>
<comment type="catalytic activity">
    <reaction evidence="1">
        <text>ATP + protein L-histidine = ADP + protein N-phospho-L-histidine.</text>
        <dbReference type="EC" id="2.7.13.3"/>
    </reaction>
</comment>
<evidence type="ECO:0000256" key="5">
    <source>
        <dbReference type="ARBA" id="ARBA00022741"/>
    </source>
</evidence>
<evidence type="ECO:0000256" key="8">
    <source>
        <dbReference type="ARBA" id="ARBA00023012"/>
    </source>
</evidence>
<name>A0ABT1XHH0_9BURK</name>